<comment type="caution">
    <text evidence="2">The sequence shown here is derived from an EMBL/GenBank/DDBJ whole genome shotgun (WGS) entry which is preliminary data.</text>
</comment>
<evidence type="ECO:0000313" key="3">
    <source>
        <dbReference type="Proteomes" id="UP001144280"/>
    </source>
</evidence>
<keyword evidence="1" id="KW-0560">Oxidoreductase</keyword>
<dbReference type="NCBIfam" id="NF004846">
    <property type="entry name" value="PRK06197.1"/>
    <property type="match status" value="1"/>
</dbReference>
<dbReference type="EMBL" id="BSDI01000014">
    <property type="protein sequence ID" value="GLH98211.1"/>
    <property type="molecule type" value="Genomic_DNA"/>
</dbReference>
<keyword evidence="3" id="KW-1185">Reference proteome</keyword>
<gene>
    <name evidence="2" type="ORF">Pa4123_34860</name>
</gene>
<name>A0ABQ5QX31_9ACTN</name>
<dbReference type="PANTHER" id="PTHR43157">
    <property type="entry name" value="PHOSPHATIDYLINOSITOL-GLYCAN BIOSYNTHESIS CLASS F PROTEIN-RELATED"/>
    <property type="match status" value="1"/>
</dbReference>
<dbReference type="RefSeq" id="WP_281896877.1">
    <property type="nucleotide sequence ID" value="NZ_BSDI01000014.1"/>
</dbReference>
<protein>
    <submittedName>
        <fullName evidence="2">Short-chain dehydrogenase</fullName>
    </submittedName>
</protein>
<dbReference type="PRINTS" id="PR00081">
    <property type="entry name" value="GDHRDH"/>
</dbReference>
<dbReference type="Pfam" id="PF00106">
    <property type="entry name" value="adh_short"/>
    <property type="match status" value="1"/>
</dbReference>
<evidence type="ECO:0000313" key="2">
    <source>
        <dbReference type="EMBL" id="GLH98211.1"/>
    </source>
</evidence>
<dbReference type="Gene3D" id="3.40.50.720">
    <property type="entry name" value="NAD(P)-binding Rossmann-like Domain"/>
    <property type="match status" value="1"/>
</dbReference>
<reference evidence="2" key="1">
    <citation type="submission" date="2022-12" db="EMBL/GenBank/DDBJ databases">
        <title>New Phytohabitans aurantiacus sp. RD004123 nov., an actinomycete isolated from soil.</title>
        <authorList>
            <person name="Triningsih D.W."/>
            <person name="Harunari E."/>
            <person name="Igarashi Y."/>
        </authorList>
    </citation>
    <scope>NUCLEOTIDE SEQUENCE</scope>
    <source>
        <strain evidence="2">RD004123</strain>
    </source>
</reference>
<dbReference type="SUPFAM" id="SSF51735">
    <property type="entry name" value="NAD(P)-binding Rossmann-fold domains"/>
    <property type="match status" value="1"/>
</dbReference>
<organism evidence="2 3">
    <name type="scientific">Phytohabitans aurantiacus</name>
    <dbReference type="NCBI Taxonomy" id="3016789"/>
    <lineage>
        <taxon>Bacteria</taxon>
        <taxon>Bacillati</taxon>
        <taxon>Actinomycetota</taxon>
        <taxon>Actinomycetes</taxon>
        <taxon>Micromonosporales</taxon>
        <taxon>Micromonosporaceae</taxon>
    </lineage>
</organism>
<accession>A0ABQ5QX31</accession>
<dbReference type="CDD" id="cd05327">
    <property type="entry name" value="retinol-DH_like_SDR_c_like"/>
    <property type="match status" value="1"/>
</dbReference>
<proteinExistence type="predicted"/>
<sequence>MWGDDDVPSQAGRVAVVTGASAGIGFATARALAERGCHVVLAVRDLARGADAAARIGGSTAVVRLDLAALDSVRAAAAELTGTHPKIDLLINNAGAWSATRAETRDGFELQLGVNHLGHFAFTGLLMGALLATPGSRIVTVSSVSHRGGAMDMADLQMRQNYRHTAAYARSKLADLLFAFELHRLLARADAATASLAAHPGGVWTGLFRGANPALLVHTLGRLVTQSPERGALATLRAATDPEASGGEYYGPSGIGELKGAPKTVRANAKAHDQALARQLWDESERLTGVAYGPTLRPS</sequence>
<dbReference type="PANTHER" id="PTHR43157:SF31">
    <property type="entry name" value="PHOSPHATIDYLINOSITOL-GLYCAN BIOSYNTHESIS CLASS F PROTEIN"/>
    <property type="match status" value="1"/>
</dbReference>
<dbReference type="InterPro" id="IPR002347">
    <property type="entry name" value="SDR_fam"/>
</dbReference>
<dbReference type="Proteomes" id="UP001144280">
    <property type="component" value="Unassembled WGS sequence"/>
</dbReference>
<dbReference type="InterPro" id="IPR036291">
    <property type="entry name" value="NAD(P)-bd_dom_sf"/>
</dbReference>
<evidence type="ECO:0000256" key="1">
    <source>
        <dbReference type="ARBA" id="ARBA00023002"/>
    </source>
</evidence>